<dbReference type="SUPFAM" id="SSF52266">
    <property type="entry name" value="SGNH hydrolase"/>
    <property type="match status" value="1"/>
</dbReference>
<accession>A0A1M4XH55</accession>
<sequence>MNSFIFSFSMKKFLFKISFYLLGCIVLFAVLGSFADGNTDDNYMHFAVEKPHNIILGDSRGSQAVQPRILQGKLQQKFDNFALNVVQSPYGPVYLEALKRKLNPDTKNGIFILTVDPWNLSVSKTYTDVSKDLPERKNSPLGNMCSYDRSPNYEYLLKNYSRSWFKIFTEREKAGRSNTYLHKDGWMEVNVNMEKDSVEKRELSKLEFYRDDIAKTQNISSKRLTAFEDIIKFLKSKGTVYIVRIPGSERTMLIENSYAPDFNERMKSISRRHSVQYFDFSPKAKDYIYTDGNHMYKESGKVFTAQIADSILVYTKKIKINIHGN</sequence>
<evidence type="ECO:0000313" key="2">
    <source>
        <dbReference type="Proteomes" id="UP000184518"/>
    </source>
</evidence>
<dbReference type="OrthoDB" id="1433719at2"/>
<protein>
    <submittedName>
        <fullName evidence="1">Uncharacterized protein</fullName>
    </submittedName>
</protein>
<gene>
    <name evidence="1" type="ORF">SAMN05443633_102328</name>
</gene>
<dbReference type="EMBL" id="FQUT01000002">
    <property type="protein sequence ID" value="SHE92653.1"/>
    <property type="molecule type" value="Genomic_DNA"/>
</dbReference>
<keyword evidence="2" id="KW-1185">Reference proteome</keyword>
<name>A0A1M4XH55_9FLAO</name>
<dbReference type="AlphaFoldDB" id="A0A1M4XH55"/>
<organism evidence="1 2">
    <name type="scientific">Chryseobacterium arachidis</name>
    <dbReference type="NCBI Taxonomy" id="1416778"/>
    <lineage>
        <taxon>Bacteria</taxon>
        <taxon>Pseudomonadati</taxon>
        <taxon>Bacteroidota</taxon>
        <taxon>Flavobacteriia</taxon>
        <taxon>Flavobacteriales</taxon>
        <taxon>Weeksellaceae</taxon>
        <taxon>Chryseobacterium group</taxon>
        <taxon>Chryseobacterium</taxon>
    </lineage>
</organism>
<dbReference type="Proteomes" id="UP000184518">
    <property type="component" value="Unassembled WGS sequence"/>
</dbReference>
<dbReference type="STRING" id="1416778.SAMN05443633_102328"/>
<evidence type="ECO:0000313" key="1">
    <source>
        <dbReference type="EMBL" id="SHE92653.1"/>
    </source>
</evidence>
<reference evidence="2" key="1">
    <citation type="submission" date="2016-11" db="EMBL/GenBank/DDBJ databases">
        <authorList>
            <person name="Varghese N."/>
            <person name="Submissions S."/>
        </authorList>
    </citation>
    <scope>NUCLEOTIDE SEQUENCE [LARGE SCALE GENOMIC DNA]</scope>
    <source>
        <strain evidence="2">DSM 27619</strain>
    </source>
</reference>
<proteinExistence type="predicted"/>